<sequence>MNNEKGVKLHIPTLLCNFNDSKALFINMDLNVPQELQRHERMTPLALVQCWSFFETILVLVIYWNLFSKKLKKDVD</sequence>
<dbReference type="Proteomes" id="UP000276133">
    <property type="component" value="Unassembled WGS sequence"/>
</dbReference>
<keyword evidence="1" id="KW-1133">Transmembrane helix</keyword>
<keyword evidence="1" id="KW-0812">Transmembrane</keyword>
<reference evidence="2 3" key="1">
    <citation type="journal article" date="2018" name="Sci. Rep.">
        <title>Genomic signatures of local adaptation to the degree of environmental predictability in rotifers.</title>
        <authorList>
            <person name="Franch-Gras L."/>
            <person name="Hahn C."/>
            <person name="Garcia-Roger E.M."/>
            <person name="Carmona M.J."/>
            <person name="Serra M."/>
            <person name="Gomez A."/>
        </authorList>
    </citation>
    <scope>NUCLEOTIDE SEQUENCE [LARGE SCALE GENOMIC DNA]</scope>
    <source>
        <strain evidence="2">HYR1</strain>
    </source>
</reference>
<organism evidence="2 3">
    <name type="scientific">Brachionus plicatilis</name>
    <name type="common">Marine rotifer</name>
    <name type="synonym">Brachionus muelleri</name>
    <dbReference type="NCBI Taxonomy" id="10195"/>
    <lineage>
        <taxon>Eukaryota</taxon>
        <taxon>Metazoa</taxon>
        <taxon>Spiralia</taxon>
        <taxon>Gnathifera</taxon>
        <taxon>Rotifera</taxon>
        <taxon>Eurotatoria</taxon>
        <taxon>Monogononta</taxon>
        <taxon>Pseudotrocha</taxon>
        <taxon>Ploima</taxon>
        <taxon>Brachionidae</taxon>
        <taxon>Brachionus</taxon>
    </lineage>
</organism>
<feature type="transmembrane region" description="Helical" evidence="1">
    <location>
        <begin position="46"/>
        <end position="66"/>
    </location>
</feature>
<keyword evidence="1" id="KW-0472">Membrane</keyword>
<accession>A0A3M7SIE4</accession>
<protein>
    <submittedName>
        <fullName evidence="2">Uncharacterized protein</fullName>
    </submittedName>
</protein>
<evidence type="ECO:0000313" key="3">
    <source>
        <dbReference type="Proteomes" id="UP000276133"/>
    </source>
</evidence>
<name>A0A3M7SIE4_BRAPC</name>
<keyword evidence="3" id="KW-1185">Reference proteome</keyword>
<dbReference type="AlphaFoldDB" id="A0A3M7SIE4"/>
<comment type="caution">
    <text evidence="2">The sequence shown here is derived from an EMBL/GenBank/DDBJ whole genome shotgun (WGS) entry which is preliminary data.</text>
</comment>
<gene>
    <name evidence="2" type="ORF">BpHYR1_031612</name>
</gene>
<evidence type="ECO:0000313" key="2">
    <source>
        <dbReference type="EMBL" id="RNA35546.1"/>
    </source>
</evidence>
<proteinExistence type="predicted"/>
<evidence type="ECO:0000256" key="1">
    <source>
        <dbReference type="SAM" id="Phobius"/>
    </source>
</evidence>
<dbReference type="EMBL" id="REGN01001312">
    <property type="protein sequence ID" value="RNA35546.1"/>
    <property type="molecule type" value="Genomic_DNA"/>
</dbReference>